<dbReference type="Gene3D" id="3.30.70.100">
    <property type="match status" value="1"/>
</dbReference>
<feature type="domain" description="ABM" evidence="1">
    <location>
        <begin position="2"/>
        <end position="93"/>
    </location>
</feature>
<dbReference type="Proteomes" id="UP000597444">
    <property type="component" value="Unassembled WGS sequence"/>
</dbReference>
<keyword evidence="3" id="KW-1185">Reference proteome</keyword>
<dbReference type="Pfam" id="PF03992">
    <property type="entry name" value="ABM"/>
    <property type="match status" value="1"/>
</dbReference>
<sequence length="98" mass="11049">MHARVSTVRFQAGGEDEALHIFRDIMLPSASKQKGFKGALILKSDADPEEHIIISLWKTEEAMLESHAPEDLVPQLEPLEQLIAENKQGTYEVLLHME</sequence>
<protein>
    <recommendedName>
        <fullName evidence="1">ABM domain-containing protein</fullName>
    </recommendedName>
</protein>
<accession>A0A8J3IJH0</accession>
<proteinExistence type="predicted"/>
<dbReference type="EMBL" id="BNJK01000001">
    <property type="protein sequence ID" value="GHO94833.1"/>
    <property type="molecule type" value="Genomic_DNA"/>
</dbReference>
<dbReference type="InterPro" id="IPR011008">
    <property type="entry name" value="Dimeric_a/b-barrel"/>
</dbReference>
<evidence type="ECO:0000313" key="3">
    <source>
        <dbReference type="Proteomes" id="UP000597444"/>
    </source>
</evidence>
<gene>
    <name evidence="2" type="ORF">KSF_048810</name>
</gene>
<dbReference type="SUPFAM" id="SSF54909">
    <property type="entry name" value="Dimeric alpha+beta barrel"/>
    <property type="match status" value="1"/>
</dbReference>
<dbReference type="PROSITE" id="PS51725">
    <property type="entry name" value="ABM"/>
    <property type="match status" value="1"/>
</dbReference>
<reference evidence="2" key="1">
    <citation type="submission" date="2020-10" db="EMBL/GenBank/DDBJ databases">
        <title>Taxonomic study of unclassified bacteria belonging to the class Ktedonobacteria.</title>
        <authorList>
            <person name="Yabe S."/>
            <person name="Wang C.M."/>
            <person name="Zheng Y."/>
            <person name="Sakai Y."/>
            <person name="Cavaletti L."/>
            <person name="Monciardini P."/>
            <person name="Donadio S."/>
        </authorList>
    </citation>
    <scope>NUCLEOTIDE SEQUENCE</scope>
    <source>
        <strain evidence="2">ID150040</strain>
    </source>
</reference>
<name>A0A8J3IJH0_9CHLR</name>
<organism evidence="2 3">
    <name type="scientific">Reticulibacter mediterranei</name>
    <dbReference type="NCBI Taxonomy" id="2778369"/>
    <lineage>
        <taxon>Bacteria</taxon>
        <taxon>Bacillati</taxon>
        <taxon>Chloroflexota</taxon>
        <taxon>Ktedonobacteria</taxon>
        <taxon>Ktedonobacterales</taxon>
        <taxon>Reticulibacteraceae</taxon>
        <taxon>Reticulibacter</taxon>
    </lineage>
</organism>
<evidence type="ECO:0000259" key="1">
    <source>
        <dbReference type="PROSITE" id="PS51725"/>
    </source>
</evidence>
<dbReference type="RefSeq" id="WP_220205545.1">
    <property type="nucleotide sequence ID" value="NZ_BNJK01000001.1"/>
</dbReference>
<dbReference type="InterPro" id="IPR007138">
    <property type="entry name" value="ABM_dom"/>
</dbReference>
<evidence type="ECO:0000313" key="2">
    <source>
        <dbReference type="EMBL" id="GHO94833.1"/>
    </source>
</evidence>
<comment type="caution">
    <text evidence="2">The sequence shown here is derived from an EMBL/GenBank/DDBJ whole genome shotgun (WGS) entry which is preliminary data.</text>
</comment>
<dbReference type="AlphaFoldDB" id="A0A8J3IJH0"/>